<dbReference type="InterPro" id="IPR021720">
    <property type="entry name" value="Malectin_dom"/>
</dbReference>
<keyword evidence="9" id="KW-0119">Carbohydrate metabolism</keyword>
<reference evidence="12" key="1">
    <citation type="submission" date="2020-01" db="EMBL/GenBank/DDBJ databases">
        <title>Genome sequence of Kobresia littledalei, the first chromosome-level genome in the family Cyperaceae.</title>
        <authorList>
            <person name="Qu G."/>
        </authorList>
    </citation>
    <scope>NUCLEOTIDE SEQUENCE</scope>
    <source>
        <strain evidence="12">C.B.Clarke</strain>
        <tissue evidence="12">Leaf</tissue>
    </source>
</reference>
<feature type="domain" description="Malectin" evidence="11">
    <location>
        <begin position="215"/>
        <end position="304"/>
    </location>
</feature>
<evidence type="ECO:0000256" key="4">
    <source>
        <dbReference type="ARBA" id="ARBA00022729"/>
    </source>
</evidence>
<comment type="caution">
    <text evidence="12">The sequence shown here is derived from an EMBL/GenBank/DDBJ whole genome shotgun (WGS) entry which is preliminary data.</text>
</comment>
<dbReference type="PANTHER" id="PTHR13460:SF0">
    <property type="entry name" value="MALECTIN"/>
    <property type="match status" value="1"/>
</dbReference>
<dbReference type="GO" id="GO:0030246">
    <property type="term" value="F:carbohydrate binding"/>
    <property type="evidence" value="ECO:0007669"/>
    <property type="project" value="InterPro"/>
</dbReference>
<keyword evidence="4" id="KW-0732">Signal</keyword>
<dbReference type="GO" id="GO:0016301">
    <property type="term" value="F:kinase activity"/>
    <property type="evidence" value="ECO:0007669"/>
    <property type="project" value="UniProtKB-KW"/>
</dbReference>
<evidence type="ECO:0000256" key="1">
    <source>
        <dbReference type="ARBA" id="ARBA00004115"/>
    </source>
</evidence>
<dbReference type="PANTHER" id="PTHR13460">
    <property type="match status" value="1"/>
</dbReference>
<accession>A0A833QNA3</accession>
<comment type="similarity">
    <text evidence="2">Belongs to the malectin family.</text>
</comment>
<keyword evidence="8" id="KW-0325">Glycoprotein</keyword>
<keyword evidence="13" id="KW-1185">Reference proteome</keyword>
<evidence type="ECO:0000313" key="13">
    <source>
        <dbReference type="Proteomes" id="UP000623129"/>
    </source>
</evidence>
<evidence type="ECO:0000256" key="6">
    <source>
        <dbReference type="ARBA" id="ARBA00022989"/>
    </source>
</evidence>
<evidence type="ECO:0000256" key="3">
    <source>
        <dbReference type="ARBA" id="ARBA00022692"/>
    </source>
</evidence>
<feature type="compositionally biased region" description="Low complexity" evidence="10">
    <location>
        <begin position="140"/>
        <end position="152"/>
    </location>
</feature>
<feature type="region of interest" description="Disordered" evidence="10">
    <location>
        <begin position="133"/>
        <end position="165"/>
    </location>
</feature>
<keyword evidence="6" id="KW-1133">Transmembrane helix</keyword>
<keyword evidence="5" id="KW-0256">Endoplasmic reticulum</keyword>
<name>A0A833QNA3_9POAL</name>
<comment type="subcellular location">
    <subcellularLocation>
        <location evidence="1">Endoplasmic reticulum membrane</location>
        <topology evidence="1">Single-pass type I membrane protein</topology>
    </subcellularLocation>
</comment>
<dbReference type="EMBL" id="SWLB01000024">
    <property type="protein sequence ID" value="KAF3322731.1"/>
    <property type="molecule type" value="Genomic_DNA"/>
</dbReference>
<dbReference type="OrthoDB" id="1706839at2759"/>
<evidence type="ECO:0000313" key="12">
    <source>
        <dbReference type="EMBL" id="KAF3322731.1"/>
    </source>
</evidence>
<proteinExistence type="inferred from homology"/>
<dbReference type="Pfam" id="PF11721">
    <property type="entry name" value="Malectin"/>
    <property type="match status" value="1"/>
</dbReference>
<evidence type="ECO:0000256" key="7">
    <source>
        <dbReference type="ARBA" id="ARBA00023136"/>
    </source>
</evidence>
<dbReference type="InterPro" id="IPR039155">
    <property type="entry name" value="MLEC"/>
</dbReference>
<evidence type="ECO:0000259" key="11">
    <source>
        <dbReference type="Pfam" id="PF11721"/>
    </source>
</evidence>
<evidence type="ECO:0000256" key="9">
    <source>
        <dbReference type="ARBA" id="ARBA00023277"/>
    </source>
</evidence>
<gene>
    <name evidence="12" type="ORF">FCM35_KLT12720</name>
</gene>
<dbReference type="Proteomes" id="UP000623129">
    <property type="component" value="Unassembled WGS sequence"/>
</dbReference>
<dbReference type="GO" id="GO:0005789">
    <property type="term" value="C:endoplasmic reticulum membrane"/>
    <property type="evidence" value="ECO:0007669"/>
    <property type="project" value="UniProtKB-SubCell"/>
</dbReference>
<evidence type="ECO:0000256" key="5">
    <source>
        <dbReference type="ARBA" id="ARBA00022824"/>
    </source>
</evidence>
<keyword evidence="7" id="KW-0472">Membrane</keyword>
<keyword evidence="12" id="KW-0808">Transferase</keyword>
<dbReference type="AlphaFoldDB" id="A0A833QNA3"/>
<organism evidence="12 13">
    <name type="scientific">Carex littledalei</name>
    <dbReference type="NCBI Taxonomy" id="544730"/>
    <lineage>
        <taxon>Eukaryota</taxon>
        <taxon>Viridiplantae</taxon>
        <taxon>Streptophyta</taxon>
        <taxon>Embryophyta</taxon>
        <taxon>Tracheophyta</taxon>
        <taxon>Spermatophyta</taxon>
        <taxon>Magnoliopsida</taxon>
        <taxon>Liliopsida</taxon>
        <taxon>Poales</taxon>
        <taxon>Cyperaceae</taxon>
        <taxon>Cyperoideae</taxon>
        <taxon>Cariceae</taxon>
        <taxon>Carex</taxon>
        <taxon>Carex subgen. Euthyceras</taxon>
    </lineage>
</organism>
<evidence type="ECO:0000256" key="10">
    <source>
        <dbReference type="SAM" id="MobiDB-lite"/>
    </source>
</evidence>
<keyword evidence="12" id="KW-0418">Kinase</keyword>
<keyword evidence="3" id="KW-0812">Transmembrane</keyword>
<dbReference type="Gene3D" id="2.60.120.430">
    <property type="entry name" value="Galactose-binding lectin"/>
    <property type="match status" value="1"/>
</dbReference>
<keyword evidence="12" id="KW-0675">Receptor</keyword>
<evidence type="ECO:0000256" key="2">
    <source>
        <dbReference type="ARBA" id="ARBA00009141"/>
    </source>
</evidence>
<protein>
    <submittedName>
        <fullName evidence="12">LRR receptor-like serine/threonine-protein kinase</fullName>
    </submittedName>
</protein>
<evidence type="ECO:0000256" key="8">
    <source>
        <dbReference type="ARBA" id="ARBA00023180"/>
    </source>
</evidence>
<sequence>MVWVGELVNGGSDGRSIRPYPQDMLLNHGTLLVNRGQGAIWIEDLPFQGPVPDNERLGLHMHHHDVNVILIPKLEPAPPAEEEEEEEEREEETFISMCACTEAKAESNREITQEAVVDESPVKEIKKSVEMIEISDSDPSDPSSSNSLSSPNQIQETPDYIRSNQRNINTPIELFSGEISHEKSATVTVNSGELERDRFYDGGDVVRACIDVGIESLYCSARVGEFSYRFDQLEEGDYEVDLHFAEIMFTEGPPGMQVFDVFIQEKKVVSELDVYEKVGCSKSFIIQNLRASVKGKEGLSIRFEGLVGKPIVCGISVQGGCSSFSGIKDEVVPILGEIKELEAQLVVERKLAPGPAVKRLSRCPSAKQVPLNKPQFRHNSLATIPAASVLAPQHPSVIPSSSRVTTGRKLQLQGKDAERFGLKKLV</sequence>